<dbReference type="Proteomes" id="UP000011713">
    <property type="component" value="Unassembled WGS sequence"/>
</dbReference>
<reference evidence="3" key="1">
    <citation type="journal article" date="2010" name="Science">
        <title>Signatures of adaptation to obligate biotrophy in the Hyaloperonospora arabidopsidis genome.</title>
        <authorList>
            <person name="Baxter L."/>
            <person name="Tripathy S."/>
            <person name="Ishaque N."/>
            <person name="Boot N."/>
            <person name="Cabral A."/>
            <person name="Kemen E."/>
            <person name="Thines M."/>
            <person name="Ah-Fong A."/>
            <person name="Anderson R."/>
            <person name="Badejoko W."/>
            <person name="Bittner-Eddy P."/>
            <person name="Boore J.L."/>
            <person name="Chibucos M.C."/>
            <person name="Coates M."/>
            <person name="Dehal P."/>
            <person name="Delehaunty K."/>
            <person name="Dong S."/>
            <person name="Downton P."/>
            <person name="Dumas B."/>
            <person name="Fabro G."/>
            <person name="Fronick C."/>
            <person name="Fuerstenberg S.I."/>
            <person name="Fulton L."/>
            <person name="Gaulin E."/>
            <person name="Govers F."/>
            <person name="Hughes L."/>
            <person name="Humphray S."/>
            <person name="Jiang R.H."/>
            <person name="Judelson H."/>
            <person name="Kamoun S."/>
            <person name="Kyung K."/>
            <person name="Meijer H."/>
            <person name="Minx P."/>
            <person name="Morris P."/>
            <person name="Nelson J."/>
            <person name="Phuntumart V."/>
            <person name="Qutob D."/>
            <person name="Rehmany A."/>
            <person name="Rougon-Cardoso A."/>
            <person name="Ryden P."/>
            <person name="Torto-Alalibo T."/>
            <person name="Studholme D."/>
            <person name="Wang Y."/>
            <person name="Win J."/>
            <person name="Wood J."/>
            <person name="Clifton S.W."/>
            <person name="Rogers J."/>
            <person name="Van den Ackerveken G."/>
            <person name="Jones J.D."/>
            <person name="McDowell J.M."/>
            <person name="Beynon J."/>
            <person name="Tyler B.M."/>
        </authorList>
    </citation>
    <scope>NUCLEOTIDE SEQUENCE [LARGE SCALE GENOMIC DNA]</scope>
    <source>
        <strain evidence="3">Emoy2</strain>
    </source>
</reference>
<dbReference type="EMBL" id="JH598461">
    <property type="status" value="NOT_ANNOTATED_CDS"/>
    <property type="molecule type" value="Genomic_DNA"/>
</dbReference>
<feature type="signal peptide" evidence="1">
    <location>
        <begin position="1"/>
        <end position="24"/>
    </location>
</feature>
<protein>
    <recommendedName>
        <fullName evidence="4">RxLR effector candidate protein</fullName>
    </recommendedName>
</protein>
<sequence>MEKSIVWKFTVFADPLLIYLVAHGASSYGRAENAAGKMIKCAGNNYRRSDSLKV</sequence>
<dbReference type="VEuPathDB" id="FungiDB:HpaG801645"/>
<dbReference type="HOGENOM" id="CLU_3054468_0_0_1"/>
<keyword evidence="1" id="KW-0732">Signal</keyword>
<feature type="chain" id="PRO_5004048622" description="RxLR effector candidate protein" evidence="1">
    <location>
        <begin position="25"/>
        <end position="54"/>
    </location>
</feature>
<name>M4B5U5_HYAAE</name>
<organism evidence="2 3">
    <name type="scientific">Hyaloperonospora arabidopsidis (strain Emoy2)</name>
    <name type="common">Downy mildew agent</name>
    <name type="synonym">Peronospora arabidopsidis</name>
    <dbReference type="NCBI Taxonomy" id="559515"/>
    <lineage>
        <taxon>Eukaryota</taxon>
        <taxon>Sar</taxon>
        <taxon>Stramenopiles</taxon>
        <taxon>Oomycota</taxon>
        <taxon>Peronosporomycetes</taxon>
        <taxon>Peronosporales</taxon>
        <taxon>Peronosporaceae</taxon>
        <taxon>Hyaloperonospora</taxon>
    </lineage>
</organism>
<evidence type="ECO:0000256" key="1">
    <source>
        <dbReference type="SAM" id="SignalP"/>
    </source>
</evidence>
<evidence type="ECO:0000313" key="2">
    <source>
        <dbReference type="EnsemblProtists" id="HpaP801645"/>
    </source>
</evidence>
<evidence type="ECO:0008006" key="4">
    <source>
        <dbReference type="Google" id="ProtNLM"/>
    </source>
</evidence>
<keyword evidence="3" id="KW-1185">Reference proteome</keyword>
<accession>M4B5U5</accession>
<reference evidence="2" key="2">
    <citation type="submission" date="2015-06" db="UniProtKB">
        <authorList>
            <consortium name="EnsemblProtists"/>
        </authorList>
    </citation>
    <scope>IDENTIFICATION</scope>
    <source>
        <strain evidence="2">Emoy2</strain>
    </source>
</reference>
<evidence type="ECO:0000313" key="3">
    <source>
        <dbReference type="Proteomes" id="UP000011713"/>
    </source>
</evidence>
<proteinExistence type="predicted"/>
<dbReference type="AlphaFoldDB" id="M4B5U5"/>
<dbReference type="InParanoid" id="M4B5U5"/>
<dbReference type="EnsemblProtists" id="HpaT801645">
    <property type="protein sequence ID" value="HpaP801645"/>
    <property type="gene ID" value="HpaG801645"/>
</dbReference>